<comment type="caution">
    <text evidence="1">The sequence shown here is derived from an EMBL/GenBank/DDBJ whole genome shotgun (WGS) entry which is preliminary data.</text>
</comment>
<sequence length="70" mass="7605">MLPFLAKPLSPLLLPLLHKALTTTRAKHLPTVTRVIHSIKATAMVVIRDLLHKAVTATGVLLLTMTMGVE</sequence>
<reference evidence="1 2" key="1">
    <citation type="journal article" date="2022" name="Gigascience">
        <title>A chromosome-level genome assembly and annotation of the desert horned lizard, Phrynosoma platyrhinos, provides insight into chromosomal rearrangements among reptiles.</title>
        <authorList>
            <person name="Koochekian N."/>
            <person name="Ascanio A."/>
            <person name="Farleigh K."/>
            <person name="Card D.C."/>
            <person name="Schield D.R."/>
            <person name="Castoe T.A."/>
            <person name="Jezkova T."/>
        </authorList>
    </citation>
    <scope>NUCLEOTIDE SEQUENCE [LARGE SCALE GENOMIC DNA]</scope>
    <source>
        <strain evidence="1">NK-2021</strain>
    </source>
</reference>
<proteinExistence type="predicted"/>
<dbReference type="EMBL" id="JAIPUX010005289">
    <property type="protein sequence ID" value="KAH0618389.1"/>
    <property type="molecule type" value="Genomic_DNA"/>
</dbReference>
<name>A0ABQ7SM38_PHRPL</name>
<evidence type="ECO:0000313" key="1">
    <source>
        <dbReference type="EMBL" id="KAH0618389.1"/>
    </source>
</evidence>
<keyword evidence="2" id="KW-1185">Reference proteome</keyword>
<gene>
    <name evidence="1" type="ORF">JD844_017531</name>
</gene>
<protein>
    <recommendedName>
        <fullName evidence="3">Secreted protein</fullName>
    </recommendedName>
</protein>
<evidence type="ECO:0008006" key="3">
    <source>
        <dbReference type="Google" id="ProtNLM"/>
    </source>
</evidence>
<evidence type="ECO:0000313" key="2">
    <source>
        <dbReference type="Proteomes" id="UP000826234"/>
    </source>
</evidence>
<organism evidence="1 2">
    <name type="scientific">Phrynosoma platyrhinos</name>
    <name type="common">Desert horned lizard</name>
    <dbReference type="NCBI Taxonomy" id="52577"/>
    <lineage>
        <taxon>Eukaryota</taxon>
        <taxon>Metazoa</taxon>
        <taxon>Chordata</taxon>
        <taxon>Craniata</taxon>
        <taxon>Vertebrata</taxon>
        <taxon>Euteleostomi</taxon>
        <taxon>Lepidosauria</taxon>
        <taxon>Squamata</taxon>
        <taxon>Bifurcata</taxon>
        <taxon>Unidentata</taxon>
        <taxon>Episquamata</taxon>
        <taxon>Toxicofera</taxon>
        <taxon>Iguania</taxon>
        <taxon>Phrynosomatidae</taxon>
        <taxon>Phrynosomatinae</taxon>
        <taxon>Phrynosoma</taxon>
    </lineage>
</organism>
<dbReference type="Proteomes" id="UP000826234">
    <property type="component" value="Unassembled WGS sequence"/>
</dbReference>
<accession>A0ABQ7SM38</accession>